<dbReference type="AlphaFoldDB" id="A0A2T1A6S7"/>
<dbReference type="NCBIfam" id="TIGR03083">
    <property type="entry name" value="maleylpyruvate isomerase family mycothiol-dependent enzyme"/>
    <property type="match status" value="1"/>
</dbReference>
<dbReference type="EMBL" id="PVUE01000001">
    <property type="protein sequence ID" value="PRZ44301.1"/>
    <property type="molecule type" value="Genomic_DNA"/>
</dbReference>
<dbReference type="Pfam" id="PF11716">
    <property type="entry name" value="MDMPI_N"/>
    <property type="match status" value="1"/>
</dbReference>
<reference evidence="2 3" key="1">
    <citation type="submission" date="2018-03" db="EMBL/GenBank/DDBJ databases">
        <title>Genomic Encyclopedia of Archaeal and Bacterial Type Strains, Phase II (KMG-II): from individual species to whole genera.</title>
        <authorList>
            <person name="Goeker M."/>
        </authorList>
    </citation>
    <scope>NUCLEOTIDE SEQUENCE [LARGE SCALE GENOMIC DNA]</scope>
    <source>
        <strain evidence="2 3">DSM 100065</strain>
    </source>
</reference>
<accession>A0A2T1A6S7</accession>
<dbReference type="SUPFAM" id="SSF109854">
    <property type="entry name" value="DinB/YfiT-like putative metalloenzymes"/>
    <property type="match status" value="1"/>
</dbReference>
<dbReference type="OrthoDB" id="3671213at2"/>
<proteinExistence type="predicted"/>
<dbReference type="GO" id="GO:0046872">
    <property type="term" value="F:metal ion binding"/>
    <property type="evidence" value="ECO:0007669"/>
    <property type="project" value="InterPro"/>
</dbReference>
<keyword evidence="3" id="KW-1185">Reference proteome</keyword>
<evidence type="ECO:0000259" key="1">
    <source>
        <dbReference type="Pfam" id="PF11716"/>
    </source>
</evidence>
<comment type="caution">
    <text evidence="2">The sequence shown here is derived from an EMBL/GenBank/DDBJ whole genome shotgun (WGS) entry which is preliminary data.</text>
</comment>
<dbReference type="InterPro" id="IPR017517">
    <property type="entry name" value="Maleyloyr_isom"/>
</dbReference>
<dbReference type="Proteomes" id="UP000237752">
    <property type="component" value="Unassembled WGS sequence"/>
</dbReference>
<evidence type="ECO:0000313" key="3">
    <source>
        <dbReference type="Proteomes" id="UP000237752"/>
    </source>
</evidence>
<sequence>MLILVPTSLELAAHLDVIRSAGALLADHAATAGLDASVPTCPDWTVADLVAHQGMVHRWAAWQFHQQGAEPDDHTDYLREIPRPRLLEWYAEGVRDLLTTLESAPDDAEAMVFLNDAPPPRRFWARRQAFETTIHSVDALSARLGRVPVAAEVALDSAVALDGIDEIVSGFVTRHDAQWDRANPVTLSIAPDDAARAWTLTIAERIVTEPMRANYPDATFAGTAAQLLLGLWNRGAEITVRGQADVLDLWRERSRISWS</sequence>
<dbReference type="InterPro" id="IPR024344">
    <property type="entry name" value="MDMPI_metal-binding"/>
</dbReference>
<feature type="domain" description="Mycothiol-dependent maleylpyruvate isomerase metal-binding" evidence="1">
    <location>
        <begin position="20"/>
        <end position="139"/>
    </location>
</feature>
<dbReference type="GO" id="GO:0005886">
    <property type="term" value="C:plasma membrane"/>
    <property type="evidence" value="ECO:0007669"/>
    <property type="project" value="TreeGrafter"/>
</dbReference>
<protein>
    <submittedName>
        <fullName evidence="2">Uncharacterized protein (TIGR03083 family)</fullName>
    </submittedName>
</protein>
<organism evidence="2 3">
    <name type="scientific">Antricoccus suffuscus</name>
    <dbReference type="NCBI Taxonomy" id="1629062"/>
    <lineage>
        <taxon>Bacteria</taxon>
        <taxon>Bacillati</taxon>
        <taxon>Actinomycetota</taxon>
        <taxon>Actinomycetes</taxon>
        <taxon>Geodermatophilales</taxon>
        <taxon>Antricoccaceae</taxon>
        <taxon>Antricoccus</taxon>
    </lineage>
</organism>
<dbReference type="PANTHER" id="PTHR40758:SF1">
    <property type="entry name" value="CONSERVED PROTEIN"/>
    <property type="match status" value="1"/>
</dbReference>
<gene>
    <name evidence="2" type="ORF">CLV47_101427</name>
</gene>
<dbReference type="PANTHER" id="PTHR40758">
    <property type="entry name" value="CONSERVED PROTEIN"/>
    <property type="match status" value="1"/>
</dbReference>
<evidence type="ECO:0000313" key="2">
    <source>
        <dbReference type="EMBL" id="PRZ44301.1"/>
    </source>
</evidence>
<dbReference type="InterPro" id="IPR034660">
    <property type="entry name" value="DinB/YfiT-like"/>
</dbReference>
<name>A0A2T1A6S7_9ACTN</name>